<proteinExistence type="predicted"/>
<dbReference type="Proteomes" id="UP000244161">
    <property type="component" value="Unassembled WGS sequence"/>
</dbReference>
<accession>A0A2T5IQ53</accession>
<organism evidence="1 2">
    <name type="scientific">Trichococcus patagoniensis</name>
    <dbReference type="NCBI Taxonomy" id="382641"/>
    <lineage>
        <taxon>Bacteria</taxon>
        <taxon>Bacillati</taxon>
        <taxon>Bacillota</taxon>
        <taxon>Bacilli</taxon>
        <taxon>Lactobacillales</taxon>
        <taxon>Carnobacteriaceae</taxon>
        <taxon>Trichococcus</taxon>
    </lineage>
</organism>
<gene>
    <name evidence="1" type="ORF">C8U37_10251</name>
</gene>
<protein>
    <submittedName>
        <fullName evidence="1">Uncharacterized protein</fullName>
    </submittedName>
</protein>
<name>A0A2T5IQ53_9LACT</name>
<keyword evidence="2" id="KW-1185">Reference proteome</keyword>
<dbReference type="EMBL" id="QAOM01000002">
    <property type="protein sequence ID" value="PTQ85948.1"/>
    <property type="molecule type" value="Genomic_DNA"/>
</dbReference>
<dbReference type="AlphaFoldDB" id="A0A2T5IQ53"/>
<sequence>MSQKIISSEGEVKTFLSELKEILTDPAFNVDVDLDILLKKKAESPTDPYTTGNTLLELEFDSNDVVNQLMALEVSEYKETVIDDLGSERPPFFAFAKQIKNKDVYVKVKIRDREKHKIFCVSFHFARFPFPKNLPYK</sequence>
<evidence type="ECO:0000313" key="1">
    <source>
        <dbReference type="EMBL" id="PTQ85948.1"/>
    </source>
</evidence>
<comment type="caution">
    <text evidence="1">The sequence shown here is derived from an EMBL/GenBank/DDBJ whole genome shotgun (WGS) entry which is preliminary data.</text>
</comment>
<reference evidence="1 2" key="1">
    <citation type="submission" date="2018-04" db="EMBL/GenBank/DDBJ databases">
        <title>Genomic Encyclopedia of Archaeal and Bacterial Type Strains, Phase II (KMG-II): from individual species to whole genera.</title>
        <authorList>
            <person name="Goeker M."/>
        </authorList>
    </citation>
    <scope>NUCLEOTIDE SEQUENCE [LARGE SCALE GENOMIC DNA]</scope>
    <source>
        <strain evidence="1 2">DSM 18806</strain>
    </source>
</reference>
<dbReference type="OrthoDB" id="2048783at2"/>
<evidence type="ECO:0000313" key="2">
    <source>
        <dbReference type="Proteomes" id="UP000244161"/>
    </source>
</evidence>
<dbReference type="RefSeq" id="WP_108031542.1">
    <property type="nucleotide sequence ID" value="NZ_QAOM01000002.1"/>
</dbReference>